<gene>
    <name evidence="2" type="ORF">HJG60_011576</name>
</gene>
<feature type="region of interest" description="Disordered" evidence="1">
    <location>
        <begin position="82"/>
        <end position="142"/>
    </location>
</feature>
<reference evidence="2 3" key="1">
    <citation type="journal article" date="2020" name="Nature">
        <title>Six reference-quality genomes reveal evolution of bat adaptations.</title>
        <authorList>
            <person name="Jebb D."/>
            <person name="Huang Z."/>
            <person name="Pippel M."/>
            <person name="Hughes G.M."/>
            <person name="Lavrichenko K."/>
            <person name="Devanna P."/>
            <person name="Winkler S."/>
            <person name="Jermiin L.S."/>
            <person name="Skirmuntt E.C."/>
            <person name="Katzourakis A."/>
            <person name="Burkitt-Gray L."/>
            <person name="Ray D.A."/>
            <person name="Sullivan K.A.M."/>
            <person name="Roscito J.G."/>
            <person name="Kirilenko B.M."/>
            <person name="Davalos L.M."/>
            <person name="Corthals A.P."/>
            <person name="Power M.L."/>
            <person name="Jones G."/>
            <person name="Ransome R.D."/>
            <person name="Dechmann D.K.N."/>
            <person name="Locatelli A.G."/>
            <person name="Puechmaille S.J."/>
            <person name="Fedrigo O."/>
            <person name="Jarvis E.D."/>
            <person name="Hiller M."/>
            <person name="Vernes S.C."/>
            <person name="Myers E.W."/>
            <person name="Teeling E.C."/>
        </authorList>
    </citation>
    <scope>NUCLEOTIDE SEQUENCE [LARGE SCALE GENOMIC DNA]</scope>
    <source>
        <strain evidence="2">Bat1K_MPI-CBG_1</strain>
    </source>
</reference>
<feature type="compositionally biased region" description="Basic and acidic residues" evidence="1">
    <location>
        <begin position="122"/>
        <end position="133"/>
    </location>
</feature>
<accession>A0A833ZYA9</accession>
<organism evidence="2 3">
    <name type="scientific">Phyllostomus discolor</name>
    <name type="common">pale spear-nosed bat</name>
    <dbReference type="NCBI Taxonomy" id="89673"/>
    <lineage>
        <taxon>Eukaryota</taxon>
        <taxon>Metazoa</taxon>
        <taxon>Chordata</taxon>
        <taxon>Craniata</taxon>
        <taxon>Vertebrata</taxon>
        <taxon>Euteleostomi</taxon>
        <taxon>Mammalia</taxon>
        <taxon>Eutheria</taxon>
        <taxon>Laurasiatheria</taxon>
        <taxon>Chiroptera</taxon>
        <taxon>Yangochiroptera</taxon>
        <taxon>Phyllostomidae</taxon>
        <taxon>Phyllostominae</taxon>
        <taxon>Phyllostomus</taxon>
    </lineage>
</organism>
<dbReference type="Proteomes" id="UP000664940">
    <property type="component" value="Unassembled WGS sequence"/>
</dbReference>
<protein>
    <submittedName>
        <fullName evidence="2">Uncharacterized protein</fullName>
    </submittedName>
</protein>
<evidence type="ECO:0000313" key="2">
    <source>
        <dbReference type="EMBL" id="KAF6099845.1"/>
    </source>
</evidence>
<sequence>MTHRAVKMGVPDVAASLIAGAERTAELPEQAGSTPRCLLLTRVNLTPSHSFVLLGVPSDQLMEEGKFKPSLQFSLQGFLEPSRSGLLGADRRDKQREAAAEDKRKETPPTGGTFKQQMHFSAQREGRQERAEDPQAVTQEVKAPRAPCLSRVLF</sequence>
<evidence type="ECO:0000256" key="1">
    <source>
        <dbReference type="SAM" id="MobiDB-lite"/>
    </source>
</evidence>
<feature type="compositionally biased region" description="Basic and acidic residues" evidence="1">
    <location>
        <begin position="89"/>
        <end position="107"/>
    </location>
</feature>
<evidence type="ECO:0000313" key="3">
    <source>
        <dbReference type="Proteomes" id="UP000664940"/>
    </source>
</evidence>
<dbReference type="EMBL" id="JABVXQ010000007">
    <property type="protein sequence ID" value="KAF6099845.1"/>
    <property type="molecule type" value="Genomic_DNA"/>
</dbReference>
<comment type="caution">
    <text evidence="2">The sequence shown here is derived from an EMBL/GenBank/DDBJ whole genome shotgun (WGS) entry which is preliminary data.</text>
</comment>
<name>A0A833ZYA9_9CHIR</name>
<dbReference type="AlphaFoldDB" id="A0A833ZYA9"/>
<proteinExistence type="predicted"/>